<dbReference type="OrthoDB" id="1712951at2759"/>
<evidence type="ECO:0000313" key="2">
    <source>
        <dbReference type="Proteomes" id="UP000237105"/>
    </source>
</evidence>
<protein>
    <submittedName>
        <fullName evidence="1">Uncharacterized protein</fullName>
    </submittedName>
</protein>
<dbReference type="Proteomes" id="UP000237105">
    <property type="component" value="Unassembled WGS sequence"/>
</dbReference>
<dbReference type="AlphaFoldDB" id="A0A2P5BLX8"/>
<reference evidence="2" key="1">
    <citation type="submission" date="2016-06" db="EMBL/GenBank/DDBJ databases">
        <title>Parallel loss of symbiosis genes in relatives of nitrogen-fixing non-legume Parasponia.</title>
        <authorList>
            <person name="Van Velzen R."/>
            <person name="Holmer R."/>
            <person name="Bu F."/>
            <person name="Rutten L."/>
            <person name="Van Zeijl A."/>
            <person name="Liu W."/>
            <person name="Santuari L."/>
            <person name="Cao Q."/>
            <person name="Sharma T."/>
            <person name="Shen D."/>
            <person name="Roswanjaya Y."/>
            <person name="Wardhani T."/>
            <person name="Kalhor M.S."/>
            <person name="Jansen J."/>
            <person name="Van den Hoogen J."/>
            <person name="Gungor B."/>
            <person name="Hartog M."/>
            <person name="Hontelez J."/>
            <person name="Verver J."/>
            <person name="Yang W.-C."/>
            <person name="Schijlen E."/>
            <person name="Repin R."/>
            <person name="Schilthuizen M."/>
            <person name="Schranz E."/>
            <person name="Heidstra R."/>
            <person name="Miyata K."/>
            <person name="Fedorova E."/>
            <person name="Kohlen W."/>
            <person name="Bisseling T."/>
            <person name="Smit S."/>
            <person name="Geurts R."/>
        </authorList>
    </citation>
    <scope>NUCLEOTIDE SEQUENCE [LARGE SCALE GENOMIC DNA]</scope>
    <source>
        <strain evidence="2">cv. WU1-14</strain>
    </source>
</reference>
<proteinExistence type="predicted"/>
<keyword evidence="2" id="KW-1185">Reference proteome</keyword>
<evidence type="ECO:0000313" key="1">
    <source>
        <dbReference type="EMBL" id="PON49760.1"/>
    </source>
</evidence>
<sequence>MKYDLKMNPLNCAFGVTEGKFLSFVVDNEGIKIDQDKTKAILKIEPPNNLKQSGEFVGKISHLRRFEEIKHILINPRVMSAPLPNKKLLVYLTTFEEAIGTLIA</sequence>
<dbReference type="EMBL" id="JXTB01000255">
    <property type="protein sequence ID" value="PON49760.1"/>
    <property type="molecule type" value="Genomic_DNA"/>
</dbReference>
<dbReference type="InterPro" id="IPR043502">
    <property type="entry name" value="DNA/RNA_pol_sf"/>
</dbReference>
<name>A0A2P5BLX8_PARAD</name>
<organism evidence="1 2">
    <name type="scientific">Parasponia andersonii</name>
    <name type="common">Sponia andersonii</name>
    <dbReference type="NCBI Taxonomy" id="3476"/>
    <lineage>
        <taxon>Eukaryota</taxon>
        <taxon>Viridiplantae</taxon>
        <taxon>Streptophyta</taxon>
        <taxon>Embryophyta</taxon>
        <taxon>Tracheophyta</taxon>
        <taxon>Spermatophyta</taxon>
        <taxon>Magnoliopsida</taxon>
        <taxon>eudicotyledons</taxon>
        <taxon>Gunneridae</taxon>
        <taxon>Pentapetalae</taxon>
        <taxon>rosids</taxon>
        <taxon>fabids</taxon>
        <taxon>Rosales</taxon>
        <taxon>Cannabaceae</taxon>
        <taxon>Parasponia</taxon>
    </lineage>
</organism>
<comment type="caution">
    <text evidence="1">The sequence shown here is derived from an EMBL/GenBank/DDBJ whole genome shotgun (WGS) entry which is preliminary data.</text>
</comment>
<dbReference type="SUPFAM" id="SSF56672">
    <property type="entry name" value="DNA/RNA polymerases"/>
    <property type="match status" value="1"/>
</dbReference>
<accession>A0A2P5BLX8</accession>
<gene>
    <name evidence="1" type="ORF">PanWU01x14_227960</name>
</gene>